<keyword evidence="7" id="KW-0479">Metal-binding</keyword>
<evidence type="ECO:0000256" key="10">
    <source>
        <dbReference type="ARBA" id="ARBA00022801"/>
    </source>
</evidence>
<evidence type="ECO:0000256" key="7">
    <source>
        <dbReference type="ARBA" id="ARBA00022723"/>
    </source>
</evidence>
<dbReference type="Pfam" id="PF22936">
    <property type="entry name" value="Pol_BBD"/>
    <property type="match status" value="1"/>
</dbReference>
<dbReference type="VEuPathDB" id="FungiDB:I7I53_11527"/>
<evidence type="ECO:0000256" key="22">
    <source>
        <dbReference type="ARBA" id="ARBA00049244"/>
    </source>
</evidence>
<evidence type="ECO:0000256" key="4">
    <source>
        <dbReference type="ARBA" id="ARBA00022670"/>
    </source>
</evidence>
<dbReference type="InterPro" id="IPR054722">
    <property type="entry name" value="PolX-like_BBD"/>
</dbReference>
<feature type="compositionally biased region" description="Acidic residues" evidence="24">
    <location>
        <begin position="54"/>
        <end position="74"/>
    </location>
</feature>
<evidence type="ECO:0000256" key="23">
    <source>
        <dbReference type="PROSITE-ProRule" id="PRU00047"/>
    </source>
</evidence>
<dbReference type="HOGENOM" id="CLU_001650_14_1_1"/>
<evidence type="ECO:0000259" key="25">
    <source>
        <dbReference type="PROSITE" id="PS50158"/>
    </source>
</evidence>
<dbReference type="Pfam" id="PF25597">
    <property type="entry name" value="SH3_retrovirus"/>
    <property type="match status" value="1"/>
</dbReference>
<evidence type="ECO:0000256" key="14">
    <source>
        <dbReference type="ARBA" id="ARBA00022908"/>
    </source>
</evidence>
<dbReference type="InterPro" id="IPR039537">
    <property type="entry name" value="Retrotran_Ty1/copia-like"/>
</dbReference>
<evidence type="ECO:0000256" key="8">
    <source>
        <dbReference type="ARBA" id="ARBA00022741"/>
    </source>
</evidence>
<dbReference type="VEuPathDB" id="FungiDB:I7I53_07163"/>
<feature type="region of interest" description="Disordered" evidence="24">
    <location>
        <begin position="354"/>
        <end position="394"/>
    </location>
</feature>
<evidence type="ECO:0000256" key="3">
    <source>
        <dbReference type="ARBA" id="ARBA00022612"/>
    </source>
</evidence>
<keyword evidence="9" id="KW-0255">Endonuclease</keyword>
<feature type="compositionally biased region" description="Basic and acidic residues" evidence="24">
    <location>
        <begin position="414"/>
        <end position="436"/>
    </location>
</feature>
<keyword evidence="4" id="KW-0645">Protease</keyword>
<dbReference type="InterPro" id="IPR001584">
    <property type="entry name" value="Integrase_cat-core"/>
</dbReference>
<evidence type="ECO:0000256" key="15">
    <source>
        <dbReference type="ARBA" id="ARBA00022918"/>
    </source>
</evidence>
<dbReference type="InterPro" id="IPR001878">
    <property type="entry name" value="Znf_CCHC"/>
</dbReference>
<keyword evidence="2" id="KW-0815">Transposition</keyword>
<keyword evidence="6" id="KW-0540">Nuclease</keyword>
<comment type="function">
    <text evidence="1">The aspartyl protease (PR) mediates the proteolytic cleavages of the Gag and Gag-Pol polyproteins after assembly of the VLP.</text>
</comment>
<dbReference type="GO" id="GO:0003887">
    <property type="term" value="F:DNA-directed DNA polymerase activity"/>
    <property type="evidence" value="ECO:0007669"/>
    <property type="project" value="UniProtKB-KW"/>
</dbReference>
<evidence type="ECO:0000256" key="5">
    <source>
        <dbReference type="ARBA" id="ARBA00022695"/>
    </source>
</evidence>
<dbReference type="PANTHER" id="PTHR42648:SF11">
    <property type="entry name" value="TRANSPOSON TY4-P GAG-POL POLYPROTEIN"/>
    <property type="match status" value="1"/>
</dbReference>
<keyword evidence="19" id="KW-0233">DNA recombination</keyword>
<dbReference type="GO" id="GO:0006508">
    <property type="term" value="P:proteolysis"/>
    <property type="evidence" value="ECO:0007669"/>
    <property type="project" value="UniProtKB-KW"/>
</dbReference>
<keyword evidence="8" id="KW-0547">Nucleotide-binding</keyword>
<dbReference type="Pfam" id="PF07727">
    <property type="entry name" value="RVT_2"/>
    <property type="match status" value="1"/>
</dbReference>
<keyword evidence="12" id="KW-0460">Magnesium</keyword>
<dbReference type="GO" id="GO:0032196">
    <property type="term" value="P:transposition"/>
    <property type="evidence" value="ECO:0007669"/>
    <property type="project" value="UniProtKB-KW"/>
</dbReference>
<keyword evidence="23" id="KW-0863">Zinc-finger</keyword>
<feature type="compositionally biased region" description="Basic and acidic residues" evidence="24">
    <location>
        <begin position="371"/>
        <end position="394"/>
    </location>
</feature>
<evidence type="ECO:0000256" key="6">
    <source>
        <dbReference type="ARBA" id="ARBA00022722"/>
    </source>
</evidence>
<evidence type="ECO:0000256" key="11">
    <source>
        <dbReference type="ARBA" id="ARBA00022840"/>
    </source>
</evidence>
<name>F0US42_AJEC8</name>
<keyword evidence="10" id="KW-0378">Hydrolase</keyword>
<keyword evidence="13" id="KW-0694">RNA-binding</keyword>
<keyword evidence="18" id="KW-0238">DNA-binding</keyword>
<keyword evidence="14" id="KW-0229">DNA integration</keyword>
<dbReference type="SMART" id="SM00343">
    <property type="entry name" value="ZnF_C2HC"/>
    <property type="match status" value="1"/>
</dbReference>
<feature type="compositionally biased region" description="Polar residues" evidence="24">
    <location>
        <begin position="354"/>
        <end position="370"/>
    </location>
</feature>
<keyword evidence="15" id="KW-0695">RNA-directed DNA polymerase</keyword>
<dbReference type="GO" id="GO:0005524">
    <property type="term" value="F:ATP binding"/>
    <property type="evidence" value="ECO:0007669"/>
    <property type="project" value="UniProtKB-KW"/>
</dbReference>
<keyword evidence="11" id="KW-0067">ATP-binding</keyword>
<feature type="region of interest" description="Disordered" evidence="24">
    <location>
        <begin position="1"/>
        <end position="92"/>
    </location>
</feature>
<dbReference type="InterPro" id="IPR012337">
    <property type="entry name" value="RNaseH-like_sf"/>
</dbReference>
<dbReference type="PANTHER" id="PTHR42648">
    <property type="entry name" value="TRANSPOSASE, PUTATIVE-RELATED"/>
    <property type="match status" value="1"/>
</dbReference>
<feature type="domain" description="CCHC-type" evidence="25">
    <location>
        <begin position="400"/>
        <end position="413"/>
    </location>
</feature>
<evidence type="ECO:0000256" key="1">
    <source>
        <dbReference type="ARBA" id="ARBA00002180"/>
    </source>
</evidence>
<dbReference type="EMBL" id="DS990641">
    <property type="protein sequence ID" value="EGC48719.1"/>
    <property type="molecule type" value="Genomic_DNA"/>
</dbReference>
<dbReference type="PROSITE" id="PS50158">
    <property type="entry name" value="ZF_CCHC"/>
    <property type="match status" value="1"/>
</dbReference>
<evidence type="ECO:0000259" key="26">
    <source>
        <dbReference type="PROSITE" id="PS50994"/>
    </source>
</evidence>
<dbReference type="GO" id="GO:0006310">
    <property type="term" value="P:DNA recombination"/>
    <property type="evidence" value="ECO:0007669"/>
    <property type="project" value="UniProtKB-KW"/>
</dbReference>
<reference evidence="28" key="1">
    <citation type="submission" date="2008-07" db="EMBL/GenBank/DDBJ databases">
        <title>Annotation of Ajellomyces capsulatus strain H88.</title>
        <authorList>
            <person name="Champion M."/>
            <person name="Cuomo C."/>
            <person name="Ma L.-J."/>
            <person name="Henn M.R."/>
            <person name="Sil A."/>
            <person name="Goldman B."/>
            <person name="Young S.K."/>
            <person name="Kodira C.D."/>
            <person name="Zeng Q."/>
            <person name="Koehrsen M."/>
            <person name="Alvarado L."/>
            <person name="Berlin A."/>
            <person name="Borenstein D."/>
            <person name="Chen Z."/>
            <person name="Engels R."/>
            <person name="Freedman E."/>
            <person name="Gellesch M."/>
            <person name="Goldberg J."/>
            <person name="Griggs A."/>
            <person name="Gujja S."/>
            <person name="Heiman D."/>
            <person name="Hepburn T."/>
            <person name="Howarth C."/>
            <person name="Jen D."/>
            <person name="Larson L."/>
            <person name="Lewis B."/>
            <person name="Mehta T."/>
            <person name="Park D."/>
            <person name="Pearson M."/>
            <person name="Roberts A."/>
            <person name="Saif S."/>
            <person name="Shea T."/>
            <person name="Shenoy N."/>
            <person name="Sisk P."/>
            <person name="Stolte C."/>
            <person name="Sykes S."/>
            <person name="Walk T."/>
            <person name="White J."/>
            <person name="Yandava C."/>
            <person name="Klein B."/>
            <person name="McEwen J.G."/>
            <person name="Puccia R."/>
            <person name="Goldman G.H."/>
            <person name="Felipe M.S."/>
            <person name="Nino-Vega G."/>
            <person name="San-Blas G."/>
            <person name="Taylor J."/>
            <person name="Mendoza L."/>
            <person name="Galagan J."/>
            <person name="Nusbaum C."/>
            <person name="Birren B."/>
        </authorList>
    </citation>
    <scope>NUCLEOTIDE SEQUENCE [LARGE SCALE GENOMIC DNA]</scope>
    <source>
        <strain evidence="28">H88</strain>
    </source>
</reference>
<keyword evidence="20" id="KW-0511">Multifunctional enzyme</keyword>
<comment type="catalytic activity">
    <reaction evidence="21">
        <text>DNA(n) + a 2'-deoxyribonucleoside 5'-triphosphate = DNA(n+1) + diphosphate</text>
        <dbReference type="Rhea" id="RHEA:22508"/>
        <dbReference type="Rhea" id="RHEA-COMP:17339"/>
        <dbReference type="Rhea" id="RHEA-COMP:17340"/>
        <dbReference type="ChEBI" id="CHEBI:33019"/>
        <dbReference type="ChEBI" id="CHEBI:61560"/>
        <dbReference type="ChEBI" id="CHEBI:173112"/>
        <dbReference type="EC" id="2.7.7.49"/>
    </reaction>
</comment>
<evidence type="ECO:0000256" key="12">
    <source>
        <dbReference type="ARBA" id="ARBA00022842"/>
    </source>
</evidence>
<evidence type="ECO:0000256" key="16">
    <source>
        <dbReference type="ARBA" id="ARBA00022932"/>
    </source>
</evidence>
<dbReference type="OMA" id="AGNRYFM"/>
<keyword evidence="16" id="KW-0239">DNA-directed DNA polymerase</keyword>
<protein>
    <submittedName>
        <fullName evidence="27">Nucleolar protein NOP2</fullName>
    </submittedName>
</protein>
<dbReference type="Proteomes" id="UP000008142">
    <property type="component" value="Unassembled WGS sequence"/>
</dbReference>
<evidence type="ECO:0000256" key="21">
    <source>
        <dbReference type="ARBA" id="ARBA00048173"/>
    </source>
</evidence>
<evidence type="ECO:0000256" key="18">
    <source>
        <dbReference type="ARBA" id="ARBA00023125"/>
    </source>
</evidence>
<dbReference type="PROSITE" id="PS50994">
    <property type="entry name" value="INTEGRASE"/>
    <property type="match status" value="1"/>
</dbReference>
<dbReference type="GO" id="GO:0003964">
    <property type="term" value="F:RNA-directed DNA polymerase activity"/>
    <property type="evidence" value="ECO:0007669"/>
    <property type="project" value="UniProtKB-KW"/>
</dbReference>
<dbReference type="STRING" id="544711.F0US42"/>
<evidence type="ECO:0000256" key="2">
    <source>
        <dbReference type="ARBA" id="ARBA00022578"/>
    </source>
</evidence>
<proteinExistence type="predicted"/>
<sequence length="1473" mass="165978">MVNLRSGGTPDLTKEYVPTRRRTGGPQTPEAQELNAGLPTPATNRRVIAPGAFEPDETIEEESNDSNNEYEDPVDNNAMSDNAGGPGGRNDVSEETCMRLEIVRLQHEVEQMKASRANATSASDENFSPDLAEYLQQMGRTSALVKLLGEFRDQVRSIKKPVILTGSTNYPMWKEEILLAARQSQTRNILEEKQTGPKENASNDMQRFWNERNMWLYNYMWSSIAPQAKSHFTIPKDSELSAYALWQIIEDNFAERPDVRRTRLYREMTGMTAKSKGSDRAFIERLIAIRTDYIRLGYRVEDFMFFDCLLTGVSKGWASFIKNRLDQVAKDNSQPLEDDFLGLCRDILLRLPTANESTTDTPRNPTNNAQDTDKKDKKGKDKDKEKDSKSEKKSNETRTCFHCQRIGHIQNDCWKKYPEKRPSYPNNDNKEKDKVDTSAGTAPVHNVVEQVFCITEKAYMSGHKSIKDTWILDSGSGAHATPHKDLVVAKPQKYTVKLEMADGSVVPAAAIGDTMISVEGADMLLSGVRYVPKLEVNLMSMGKLVRQGFTFKQLAYGNNHAMLFMSPDRTFSFTAKLNENDIYEVEKPPTFKDLICFALSNGKFEPANAMTDDSATDAIMALPKNDIKVIELTMMQWHQKLGHLNPADIAKMAADPRLGMRIIGQRTLPFCKVCVQAKMTRPTFAPMIRATKPAMRLFIDLAGGGKTLFDGNDVPTRGGASYWLGITDDATRYRWAILMMSKGESTARLMNFITSIEATTQRRVGTLHWDGGSEFKGQDLRAYCQSKGIAYEITTPDTPQSNGPAERANRIVAEKTRSLLFDSGLTKELWGEAMQAAIMMINTSPTSTKIFGCKQGPQLPLTPFEAWTGVQPTAHWMRRWGCKVYKKDLKVTNKLADRTDGKEWQLVGYQGLHQYRIWDPINRRLEIARDVVFDEALDKGETTPVNVVKQTSELPQELDVLDAADGWQHCLLRHLAKVKPDILKMIANGDLEGAIDPTYLLDDETQLGDDEDCVNEDDPVLSTLTDRPTTMAEAKRSPDWDYWLEAMKKEVSMFERKKTYIVVEKTPEMDILTGKWVFDRKLNNKGETIRFRARWVVKGFLQQQGVHYTKSYAAVVSGPMSRSLFAISAAKGWKAKAIDYVSAFLNGILPQNEMVYMQLPTGIKHGRGALVGLLRQSLYGMKQAARVWYFLATEHLTTLGFKISPYDGGFLYHPIRKIYLTLHVDDCRVTGPQGQQLDWILAEIAKRFETKNVEESKPYLGMEVRRQMNGDLSVTQNRYIDEILEDFGLDKVNPASTPMAAGIRLEFSPDEDSGLDDDFTATRYRQGLGSLQYLVSSSRPDLAFAVNYLSRFNSRPHKACWAALKHVLCYVKKTKDHGILYKKQMDEGLSPVAYSDSDWAGADPQYKSTTGYIILINGSPISWRSQRQTSVAKSTTEAEYIAASEAACELIWLNDMLYDAGLVDGKAKIGKED</sequence>
<dbReference type="InterPro" id="IPR057670">
    <property type="entry name" value="SH3_retrovirus"/>
</dbReference>
<dbReference type="InterPro" id="IPR036397">
    <property type="entry name" value="RNaseH_sf"/>
</dbReference>
<feature type="region of interest" description="Disordered" evidence="24">
    <location>
        <begin position="414"/>
        <end position="439"/>
    </location>
</feature>
<comment type="catalytic activity">
    <reaction evidence="22">
        <text>DNA(n) + a 2'-deoxyribonucleoside 5'-triphosphate = DNA(n+1) + diphosphate</text>
        <dbReference type="Rhea" id="RHEA:22508"/>
        <dbReference type="Rhea" id="RHEA-COMP:17339"/>
        <dbReference type="Rhea" id="RHEA-COMP:17340"/>
        <dbReference type="ChEBI" id="CHEBI:33019"/>
        <dbReference type="ChEBI" id="CHEBI:61560"/>
        <dbReference type="ChEBI" id="CHEBI:173112"/>
        <dbReference type="EC" id="2.7.7.7"/>
    </reaction>
</comment>
<keyword evidence="16" id="KW-0808">Transferase</keyword>
<organism evidence="28">
    <name type="scientific">Ajellomyces capsulatus (strain H88)</name>
    <name type="common">Darling's disease fungus</name>
    <name type="synonym">Histoplasma capsulatum</name>
    <dbReference type="NCBI Taxonomy" id="544711"/>
    <lineage>
        <taxon>Eukaryota</taxon>
        <taxon>Fungi</taxon>
        <taxon>Dikarya</taxon>
        <taxon>Ascomycota</taxon>
        <taxon>Pezizomycotina</taxon>
        <taxon>Eurotiomycetes</taxon>
        <taxon>Eurotiomycetidae</taxon>
        <taxon>Onygenales</taxon>
        <taxon>Ajellomycetaceae</taxon>
        <taxon>Histoplasma</taxon>
    </lineage>
</organism>
<dbReference type="GO" id="GO:0003723">
    <property type="term" value="F:RNA binding"/>
    <property type="evidence" value="ECO:0007669"/>
    <property type="project" value="UniProtKB-KW"/>
</dbReference>
<evidence type="ECO:0000256" key="20">
    <source>
        <dbReference type="ARBA" id="ARBA00023268"/>
    </source>
</evidence>
<gene>
    <name evidence="27" type="ORF">HCEG_07934</name>
</gene>
<evidence type="ECO:0000256" key="17">
    <source>
        <dbReference type="ARBA" id="ARBA00023113"/>
    </source>
</evidence>
<feature type="domain" description="Integrase catalytic" evidence="26">
    <location>
        <begin position="689"/>
        <end position="871"/>
    </location>
</feature>
<dbReference type="CDD" id="cd09272">
    <property type="entry name" value="RNase_HI_RT_Ty1"/>
    <property type="match status" value="1"/>
</dbReference>
<dbReference type="GO" id="GO:0004519">
    <property type="term" value="F:endonuclease activity"/>
    <property type="evidence" value="ECO:0007669"/>
    <property type="project" value="UniProtKB-KW"/>
</dbReference>
<dbReference type="GO" id="GO:0005634">
    <property type="term" value="C:nucleus"/>
    <property type="evidence" value="ECO:0007669"/>
    <property type="project" value="UniProtKB-ARBA"/>
</dbReference>
<dbReference type="InterPro" id="IPR013103">
    <property type="entry name" value="RVT_2"/>
</dbReference>
<keyword evidence="5" id="KW-0548">Nucleotidyltransferase</keyword>
<evidence type="ECO:0000256" key="9">
    <source>
        <dbReference type="ARBA" id="ARBA00022759"/>
    </source>
</evidence>
<dbReference type="VEuPathDB" id="FungiDB:I7I53_00325"/>
<dbReference type="GO" id="GO:0008270">
    <property type="term" value="F:zinc ion binding"/>
    <property type="evidence" value="ECO:0007669"/>
    <property type="project" value="UniProtKB-KW"/>
</dbReference>
<accession>F0US42</accession>
<dbReference type="Gene3D" id="3.30.420.10">
    <property type="entry name" value="Ribonuclease H-like superfamily/Ribonuclease H"/>
    <property type="match status" value="1"/>
</dbReference>
<evidence type="ECO:0000256" key="13">
    <source>
        <dbReference type="ARBA" id="ARBA00022884"/>
    </source>
</evidence>
<evidence type="ECO:0000256" key="19">
    <source>
        <dbReference type="ARBA" id="ARBA00023172"/>
    </source>
</evidence>
<dbReference type="GO" id="GO:0003677">
    <property type="term" value="F:DNA binding"/>
    <property type="evidence" value="ECO:0007669"/>
    <property type="project" value="UniProtKB-KW"/>
</dbReference>
<keyword evidence="23" id="KW-0862">Zinc</keyword>
<dbReference type="GO" id="GO:0015074">
    <property type="term" value="P:DNA integration"/>
    <property type="evidence" value="ECO:0007669"/>
    <property type="project" value="UniProtKB-KW"/>
</dbReference>
<evidence type="ECO:0000313" key="27">
    <source>
        <dbReference type="EMBL" id="EGC48719.1"/>
    </source>
</evidence>
<keyword evidence="3" id="KW-1188">Viral release from host cell</keyword>
<evidence type="ECO:0000256" key="24">
    <source>
        <dbReference type="SAM" id="MobiDB-lite"/>
    </source>
</evidence>
<evidence type="ECO:0000313" key="28">
    <source>
        <dbReference type="Proteomes" id="UP000008142"/>
    </source>
</evidence>
<dbReference type="GO" id="GO:0008233">
    <property type="term" value="F:peptidase activity"/>
    <property type="evidence" value="ECO:0007669"/>
    <property type="project" value="UniProtKB-KW"/>
</dbReference>
<dbReference type="OrthoDB" id="4187480at2759"/>
<keyword evidence="17" id="KW-0917">Virion maturation</keyword>
<dbReference type="SUPFAM" id="SSF53098">
    <property type="entry name" value="Ribonuclease H-like"/>
    <property type="match status" value="1"/>
</dbReference>